<dbReference type="EMBL" id="KB007829">
    <property type="protein sequence ID" value="ELR24373.1"/>
    <property type="molecule type" value="Genomic_DNA"/>
</dbReference>
<gene>
    <name evidence="3" type="ORF">ACA1_013350</name>
</gene>
<accession>L8HI52</accession>
<feature type="region of interest" description="Disordered" evidence="1">
    <location>
        <begin position="71"/>
        <end position="114"/>
    </location>
</feature>
<evidence type="ECO:0000313" key="4">
    <source>
        <dbReference type="Proteomes" id="UP000011083"/>
    </source>
</evidence>
<dbReference type="PROSITE" id="PS51745">
    <property type="entry name" value="PB1"/>
    <property type="match status" value="1"/>
</dbReference>
<evidence type="ECO:0000256" key="1">
    <source>
        <dbReference type="SAM" id="MobiDB-lite"/>
    </source>
</evidence>
<feature type="compositionally biased region" description="Low complexity" evidence="1">
    <location>
        <begin position="330"/>
        <end position="342"/>
    </location>
</feature>
<dbReference type="InterPro" id="IPR000270">
    <property type="entry name" value="PB1_dom"/>
</dbReference>
<evidence type="ECO:0000313" key="3">
    <source>
        <dbReference type="EMBL" id="ELR24373.1"/>
    </source>
</evidence>
<feature type="region of interest" description="Disordered" evidence="1">
    <location>
        <begin position="126"/>
        <end position="145"/>
    </location>
</feature>
<reference evidence="3 4" key="1">
    <citation type="journal article" date="2013" name="Genome Biol.">
        <title>Genome of Acanthamoeba castellanii highlights extensive lateral gene transfer and early evolution of tyrosine kinase signaling.</title>
        <authorList>
            <person name="Clarke M."/>
            <person name="Lohan A.J."/>
            <person name="Liu B."/>
            <person name="Lagkouvardos I."/>
            <person name="Roy S."/>
            <person name="Zafar N."/>
            <person name="Bertelli C."/>
            <person name="Schilde C."/>
            <person name="Kianianmomeni A."/>
            <person name="Burglin T.R."/>
            <person name="Frech C."/>
            <person name="Turcotte B."/>
            <person name="Kopec K.O."/>
            <person name="Synnott J.M."/>
            <person name="Choo C."/>
            <person name="Paponov I."/>
            <person name="Finkler A."/>
            <person name="Soon Heng Tan C."/>
            <person name="Hutchins A.P."/>
            <person name="Weinmeier T."/>
            <person name="Rattei T."/>
            <person name="Chu J.S."/>
            <person name="Gimenez G."/>
            <person name="Irimia M."/>
            <person name="Rigden D.J."/>
            <person name="Fitzpatrick D.A."/>
            <person name="Lorenzo-Morales J."/>
            <person name="Bateman A."/>
            <person name="Chiu C.H."/>
            <person name="Tang P."/>
            <person name="Hegemann P."/>
            <person name="Fromm H."/>
            <person name="Raoult D."/>
            <person name="Greub G."/>
            <person name="Miranda-Saavedra D."/>
            <person name="Chen N."/>
            <person name="Nash P."/>
            <person name="Ginger M.L."/>
            <person name="Horn M."/>
            <person name="Schaap P."/>
            <person name="Caler L."/>
            <person name="Loftus B."/>
        </authorList>
    </citation>
    <scope>NUCLEOTIDE SEQUENCE [LARGE SCALE GENOMIC DNA]</scope>
    <source>
        <strain evidence="3 4">Neff</strain>
    </source>
</reference>
<sequence length="634" mass="67420">MSTLRKWRSRPAAGKSPSDSAEPQPKDWGTKEVARFLEQQGLNAYAPAAKKSKLKGTHLLNAASTPFFMSSHISPPTTPSSSSSSPSSSTQPYAAAGESKPGGPPQLRVSTSSPNFGTLARSKSFIFGPAGPRRNANPAGPGGGCESEAALRRLCDQLGVLSVVDKRRLWLALLMLQRQQDELQTQAQAAKHYNNGGGRAKAAAQPVVGLPCAIKQFAASEKCIALRRDGLATRLRSNSATPPQPAPEVFGGDSGGDAKAAPAVVAVDDPVAGEEAGRKRSSSFSSVPLITNSDDFLAVAPTQPAQAPAQPAAVAEAAPQSPVRSPGLDQAQGQPRAGQRRWPPGRPRRALSTSGSSSPTRKNRSSIGPVATIRKWITPAAAAQAAPSVTVAQTDSPSCSLSSSSSSSSLSSSSSSSSEEGSRVPLPAIPLATSSRAVRTAAASSQRSPAKPQQARRNPTLTYAERHGVVVVKCCLQLSALTVIDTCSMSIVPTRRVSSDSDSDEYARWSSSGDELPDVEERQLRRKKAESTYHDDISLLRLDARRPLLYADLMAEVHRLHGPLLLAILMQEGAKGVVRISYRDVEGDLVGIQSDDALRYAYEDWRKQARRRPRKHTLMRLLVEVESTSPRCNK</sequence>
<proteinExistence type="predicted"/>
<protein>
    <recommendedName>
        <fullName evidence="2">PB1 domain-containing protein</fullName>
    </recommendedName>
</protein>
<feature type="compositionally biased region" description="Low complexity" evidence="1">
    <location>
        <begin position="303"/>
        <end position="323"/>
    </location>
</feature>
<feature type="domain" description="PB1" evidence="2">
    <location>
        <begin position="526"/>
        <end position="614"/>
    </location>
</feature>
<dbReference type="KEGG" id="acan:ACA1_013350"/>
<dbReference type="RefSeq" id="XP_004354070.1">
    <property type="nucleotide sequence ID" value="XM_004354018.1"/>
</dbReference>
<dbReference type="InterPro" id="IPR053793">
    <property type="entry name" value="PB1-like"/>
</dbReference>
<dbReference type="AlphaFoldDB" id="L8HI52"/>
<name>L8HI52_ACACF</name>
<dbReference type="VEuPathDB" id="AmoebaDB:ACA1_013350"/>
<feature type="region of interest" description="Disordered" evidence="1">
    <location>
        <begin position="235"/>
        <end position="257"/>
    </location>
</feature>
<organism evidence="3 4">
    <name type="scientific">Acanthamoeba castellanii (strain ATCC 30010 / Neff)</name>
    <dbReference type="NCBI Taxonomy" id="1257118"/>
    <lineage>
        <taxon>Eukaryota</taxon>
        <taxon>Amoebozoa</taxon>
        <taxon>Discosea</taxon>
        <taxon>Longamoebia</taxon>
        <taxon>Centramoebida</taxon>
        <taxon>Acanthamoebidae</taxon>
        <taxon>Acanthamoeba</taxon>
    </lineage>
</organism>
<dbReference type="Pfam" id="PF00564">
    <property type="entry name" value="PB1"/>
    <property type="match status" value="1"/>
</dbReference>
<feature type="region of interest" description="Disordered" evidence="1">
    <location>
        <begin position="1"/>
        <end position="32"/>
    </location>
</feature>
<feature type="compositionally biased region" description="Low complexity" evidence="1">
    <location>
        <begin position="432"/>
        <end position="448"/>
    </location>
</feature>
<dbReference type="GeneID" id="14925400"/>
<dbReference type="Proteomes" id="UP000011083">
    <property type="component" value="Unassembled WGS sequence"/>
</dbReference>
<evidence type="ECO:0000259" key="2">
    <source>
        <dbReference type="PROSITE" id="PS51745"/>
    </source>
</evidence>
<dbReference type="SUPFAM" id="SSF54277">
    <property type="entry name" value="CAD &amp; PB1 domains"/>
    <property type="match status" value="1"/>
</dbReference>
<dbReference type="OrthoDB" id="1594986at2759"/>
<feature type="compositionally biased region" description="Polar residues" evidence="1">
    <location>
        <begin position="351"/>
        <end position="360"/>
    </location>
</feature>
<feature type="compositionally biased region" description="Low complexity" evidence="1">
    <location>
        <begin position="71"/>
        <end position="90"/>
    </location>
</feature>
<keyword evidence="4" id="KW-1185">Reference proteome</keyword>
<feature type="region of interest" description="Disordered" evidence="1">
    <location>
        <begin position="393"/>
        <end position="458"/>
    </location>
</feature>
<feature type="region of interest" description="Disordered" evidence="1">
    <location>
        <begin position="303"/>
        <end position="370"/>
    </location>
</feature>
<feature type="compositionally biased region" description="Low complexity" evidence="1">
    <location>
        <begin position="393"/>
        <end position="418"/>
    </location>
</feature>